<dbReference type="Proteomes" id="UP001234989">
    <property type="component" value="Chromosome 12"/>
</dbReference>
<proteinExistence type="predicted"/>
<evidence type="ECO:0000313" key="2">
    <source>
        <dbReference type="Proteomes" id="UP001234989"/>
    </source>
</evidence>
<organism evidence="1 2">
    <name type="scientific">Solanum verrucosum</name>
    <dbReference type="NCBI Taxonomy" id="315347"/>
    <lineage>
        <taxon>Eukaryota</taxon>
        <taxon>Viridiplantae</taxon>
        <taxon>Streptophyta</taxon>
        <taxon>Embryophyta</taxon>
        <taxon>Tracheophyta</taxon>
        <taxon>Spermatophyta</taxon>
        <taxon>Magnoliopsida</taxon>
        <taxon>eudicotyledons</taxon>
        <taxon>Gunneridae</taxon>
        <taxon>Pentapetalae</taxon>
        <taxon>asterids</taxon>
        <taxon>lamiids</taxon>
        <taxon>Solanales</taxon>
        <taxon>Solanaceae</taxon>
        <taxon>Solanoideae</taxon>
        <taxon>Solaneae</taxon>
        <taxon>Solanum</taxon>
    </lineage>
</organism>
<dbReference type="AlphaFoldDB" id="A0AAF0V6A3"/>
<reference evidence="1" key="1">
    <citation type="submission" date="2023-08" db="EMBL/GenBank/DDBJ databases">
        <title>A de novo genome assembly of Solanum verrucosum Schlechtendal, a Mexican diploid species geographically isolated from the other diploid A-genome species in potato relatives.</title>
        <authorList>
            <person name="Hosaka K."/>
        </authorList>
    </citation>
    <scope>NUCLEOTIDE SEQUENCE</scope>
    <source>
        <tissue evidence="1">Young leaves</tissue>
    </source>
</reference>
<name>A0AAF0V6A3_SOLVR</name>
<protein>
    <submittedName>
        <fullName evidence="1">Uncharacterized protein</fullName>
    </submittedName>
</protein>
<gene>
    <name evidence="1" type="ORF">MTR67_052065</name>
</gene>
<dbReference type="EMBL" id="CP133623">
    <property type="protein sequence ID" value="WMV58680.1"/>
    <property type="molecule type" value="Genomic_DNA"/>
</dbReference>
<keyword evidence="2" id="KW-1185">Reference proteome</keyword>
<sequence>MTNKDGQHRENRQEVDDTSRIREFLRMNPQSFKGSSVTRIHKILLKSFRRFLKSCMFFMLRG</sequence>
<evidence type="ECO:0000313" key="1">
    <source>
        <dbReference type="EMBL" id="WMV58680.1"/>
    </source>
</evidence>
<accession>A0AAF0V6A3</accession>